<keyword evidence="7 13" id="KW-0175">Coiled coil</keyword>
<dbReference type="GO" id="GO:0043565">
    <property type="term" value="F:sequence-specific DNA binding"/>
    <property type="evidence" value="ECO:0007669"/>
    <property type="project" value="InterPro"/>
</dbReference>
<name>A0A131YBG3_IXORI</name>
<evidence type="ECO:0000259" key="15">
    <source>
        <dbReference type="PROSITE" id="PS50950"/>
    </source>
</evidence>
<dbReference type="InterPro" id="IPR026516">
    <property type="entry name" value="THAP1/10"/>
</dbReference>
<comment type="similarity">
    <text evidence="2">Belongs to the THAP1 family.</text>
</comment>
<evidence type="ECO:0000256" key="6">
    <source>
        <dbReference type="ARBA" id="ARBA00023015"/>
    </source>
</evidence>
<dbReference type="PROSITE" id="PS50950">
    <property type="entry name" value="ZF_THAP"/>
    <property type="match status" value="1"/>
</dbReference>
<accession>A0A131YBG3</accession>
<dbReference type="PANTHER" id="PTHR46600:SF1">
    <property type="entry name" value="THAP DOMAIN-CONTAINING PROTEIN 1"/>
    <property type="match status" value="1"/>
</dbReference>
<evidence type="ECO:0000256" key="8">
    <source>
        <dbReference type="ARBA" id="ARBA00023125"/>
    </source>
</evidence>
<dbReference type="GO" id="GO:0008270">
    <property type="term" value="F:zinc ion binding"/>
    <property type="evidence" value="ECO:0007669"/>
    <property type="project" value="UniProtKB-KW"/>
</dbReference>
<evidence type="ECO:0000256" key="2">
    <source>
        <dbReference type="ARBA" id="ARBA00006177"/>
    </source>
</evidence>
<dbReference type="SUPFAM" id="SSF57716">
    <property type="entry name" value="Glucocorticoid receptor-like (DNA-binding domain)"/>
    <property type="match status" value="1"/>
</dbReference>
<dbReference type="InterPro" id="IPR038441">
    <property type="entry name" value="THAP_Znf_sf"/>
</dbReference>
<evidence type="ECO:0000313" key="16">
    <source>
        <dbReference type="EMBL" id="JAP75291.1"/>
    </source>
</evidence>
<dbReference type="AlphaFoldDB" id="A0A131YBG3"/>
<dbReference type="SMART" id="SM00980">
    <property type="entry name" value="THAP"/>
    <property type="match status" value="1"/>
</dbReference>
<evidence type="ECO:0000256" key="7">
    <source>
        <dbReference type="ARBA" id="ARBA00023054"/>
    </source>
</evidence>
<evidence type="ECO:0000256" key="4">
    <source>
        <dbReference type="ARBA" id="ARBA00022771"/>
    </source>
</evidence>
<protein>
    <recommendedName>
        <fullName evidence="15">THAP-type domain-containing protein</fullName>
    </recommendedName>
</protein>
<comment type="subcellular location">
    <subcellularLocation>
        <location evidence="1">Nucleus</location>
        <location evidence="1">Nucleoplasm</location>
    </subcellularLocation>
</comment>
<keyword evidence="3" id="KW-0479">Metal-binding</keyword>
<evidence type="ECO:0000256" key="9">
    <source>
        <dbReference type="ARBA" id="ARBA00023163"/>
    </source>
</evidence>
<reference evidence="16" key="1">
    <citation type="submission" date="2016-02" db="EMBL/GenBank/DDBJ databases">
        <title>RNAseq analyses of the midgut from blood- or serum-fed Ixodes ricinus ticks.</title>
        <authorList>
            <person name="Perner J."/>
            <person name="Provaznik J."/>
            <person name="Schrenkova J."/>
            <person name="Urbanova V."/>
            <person name="Ribeiro J.M."/>
            <person name="Kopacek P."/>
        </authorList>
    </citation>
    <scope>NUCLEOTIDE SEQUENCE</scope>
    <source>
        <tissue evidence="16">Gut</tissue>
    </source>
</reference>
<dbReference type="EMBL" id="GEFM01000505">
    <property type="protein sequence ID" value="JAP75291.1"/>
    <property type="molecule type" value="mRNA"/>
</dbReference>
<evidence type="ECO:0000256" key="14">
    <source>
        <dbReference type="SAM" id="MobiDB-lite"/>
    </source>
</evidence>
<keyword evidence="5" id="KW-0862">Zinc</keyword>
<feature type="domain" description="THAP-type" evidence="15">
    <location>
        <begin position="3"/>
        <end position="84"/>
    </location>
</feature>
<evidence type="ECO:0000256" key="11">
    <source>
        <dbReference type="ARBA" id="ARBA00023306"/>
    </source>
</evidence>
<dbReference type="Pfam" id="PF05485">
    <property type="entry name" value="THAP"/>
    <property type="match status" value="1"/>
</dbReference>
<organism evidence="16">
    <name type="scientific">Ixodes ricinus</name>
    <name type="common">Common tick</name>
    <name type="synonym">Acarus ricinus</name>
    <dbReference type="NCBI Taxonomy" id="34613"/>
    <lineage>
        <taxon>Eukaryota</taxon>
        <taxon>Metazoa</taxon>
        <taxon>Ecdysozoa</taxon>
        <taxon>Arthropoda</taxon>
        <taxon>Chelicerata</taxon>
        <taxon>Arachnida</taxon>
        <taxon>Acari</taxon>
        <taxon>Parasitiformes</taxon>
        <taxon>Ixodida</taxon>
        <taxon>Ixodoidea</taxon>
        <taxon>Ixodidae</taxon>
        <taxon>Ixodinae</taxon>
        <taxon>Ixodes</taxon>
    </lineage>
</organism>
<dbReference type="Gene3D" id="6.20.210.20">
    <property type="entry name" value="THAP domain"/>
    <property type="match status" value="1"/>
</dbReference>
<dbReference type="InterPro" id="IPR006612">
    <property type="entry name" value="THAP_Znf"/>
</dbReference>
<keyword evidence="11" id="KW-0131">Cell cycle</keyword>
<dbReference type="PANTHER" id="PTHR46600">
    <property type="entry name" value="THAP DOMAIN-CONTAINING"/>
    <property type="match status" value="1"/>
</dbReference>
<keyword evidence="8 12" id="KW-0238">DNA-binding</keyword>
<keyword evidence="10" id="KW-0539">Nucleus</keyword>
<evidence type="ECO:0000256" key="1">
    <source>
        <dbReference type="ARBA" id="ARBA00004642"/>
    </source>
</evidence>
<keyword evidence="9" id="KW-0804">Transcription</keyword>
<keyword evidence="6" id="KW-0805">Transcription regulation</keyword>
<evidence type="ECO:0000256" key="5">
    <source>
        <dbReference type="ARBA" id="ARBA00022833"/>
    </source>
</evidence>
<evidence type="ECO:0000256" key="13">
    <source>
        <dbReference type="SAM" id="Coils"/>
    </source>
</evidence>
<dbReference type="GO" id="GO:0005654">
    <property type="term" value="C:nucleoplasm"/>
    <property type="evidence" value="ECO:0007669"/>
    <property type="project" value="UniProtKB-SubCell"/>
</dbReference>
<evidence type="ECO:0000256" key="12">
    <source>
        <dbReference type="PROSITE-ProRule" id="PRU00309"/>
    </source>
</evidence>
<evidence type="ECO:0000256" key="10">
    <source>
        <dbReference type="ARBA" id="ARBA00023242"/>
    </source>
</evidence>
<feature type="region of interest" description="Disordered" evidence="14">
    <location>
        <begin position="86"/>
        <end position="126"/>
    </location>
</feature>
<feature type="compositionally biased region" description="Low complexity" evidence="14">
    <location>
        <begin position="89"/>
        <end position="100"/>
    </location>
</feature>
<dbReference type="SMART" id="SM00692">
    <property type="entry name" value="DM3"/>
    <property type="match status" value="1"/>
</dbReference>
<feature type="coiled-coil region" evidence="13">
    <location>
        <begin position="291"/>
        <end position="332"/>
    </location>
</feature>
<evidence type="ECO:0000256" key="3">
    <source>
        <dbReference type="ARBA" id="ARBA00022723"/>
    </source>
</evidence>
<feature type="non-terminal residue" evidence="16">
    <location>
        <position position="1"/>
    </location>
</feature>
<proteinExistence type="evidence at transcript level"/>
<sequence length="424" mass="45918">SRMVMCCVPRCQSEQGKTSVSFHQFPVDNKLKLKWIAAITHGDAPTFGAFHCTKVCGLHFRKDDIFTHGSSKRRVRAGAVPTLFLPKNGASGSDHSASSSQQPFPVKLTASATRSDESAPSLRQGVVSVGPAADSAETITPSMEHGCSLAVLPKTIKREITEPVGSATEASSSESAESILPLVEPSTLKVEVPSIALPVATSKAFRSSSESVSGNNESAAVPAVPREACAVVRHATGIKRGVQFQLPSSIKKACLLYETKPGQCRSLNVTTGGRKVYYPRQVSTKSSGVQVDSLHDELRECRNLLARAEREKDDLRKQVLRAETKLVTLDRDPTYQAFRAVTNAASSWDPRYQAFGAVTNAASAQFILDQLLSFNKERPTWHESTVSLCATWRHVDRKGYEHARACGLLSLPSSATLARYNLPP</sequence>
<keyword evidence="4 12" id="KW-0863">Zinc-finger</keyword>